<dbReference type="InterPro" id="IPR029035">
    <property type="entry name" value="DHS-like_NAD/FAD-binding_dom"/>
</dbReference>
<evidence type="ECO:0000259" key="13">
    <source>
        <dbReference type="Pfam" id="PF00205"/>
    </source>
</evidence>
<reference evidence="16 17" key="1">
    <citation type="submission" date="2019-02" db="EMBL/GenBank/DDBJ databases">
        <title>Genomic Encyclopedia of Type Strains, Phase IV (KMG-IV): sequencing the most valuable type-strain genomes for metagenomic binning, comparative biology and taxonomic classification.</title>
        <authorList>
            <person name="Goeker M."/>
        </authorList>
    </citation>
    <scope>NUCLEOTIDE SEQUENCE [LARGE SCALE GENOMIC DNA]</scope>
    <source>
        <strain evidence="16 17">DSM 45622</strain>
    </source>
</reference>
<dbReference type="InterPro" id="IPR012110">
    <property type="entry name" value="PDC/IPDC-like"/>
</dbReference>
<dbReference type="InterPro" id="IPR029061">
    <property type="entry name" value="THDP-binding"/>
</dbReference>
<comment type="similarity">
    <text evidence="4 12">Belongs to the TPP enzyme family.</text>
</comment>
<evidence type="ECO:0000256" key="1">
    <source>
        <dbReference type="ARBA" id="ARBA00001920"/>
    </source>
</evidence>
<evidence type="ECO:0000256" key="10">
    <source>
        <dbReference type="ARBA" id="ARBA00023239"/>
    </source>
</evidence>
<dbReference type="InterPro" id="IPR047213">
    <property type="entry name" value="TPP_PYR_PDC_IPDC-like"/>
</dbReference>
<organism evidence="16 17">
    <name type="scientific">Motilibacter rhizosphaerae</name>
    <dbReference type="NCBI Taxonomy" id="598652"/>
    <lineage>
        <taxon>Bacteria</taxon>
        <taxon>Bacillati</taxon>
        <taxon>Actinomycetota</taxon>
        <taxon>Actinomycetes</taxon>
        <taxon>Motilibacterales</taxon>
        <taxon>Motilibacteraceae</taxon>
        <taxon>Motilibacter</taxon>
    </lineage>
</organism>
<dbReference type="InterPro" id="IPR011766">
    <property type="entry name" value="TPP_enzyme_TPP-bd"/>
</dbReference>
<dbReference type="Pfam" id="PF02776">
    <property type="entry name" value="TPP_enzyme_N"/>
    <property type="match status" value="1"/>
</dbReference>
<protein>
    <recommendedName>
        <fullName evidence="5">Alpha-keto-acid decarboxylase</fullName>
    </recommendedName>
</protein>
<dbReference type="Gene3D" id="3.40.50.970">
    <property type="match status" value="2"/>
</dbReference>
<dbReference type="RefSeq" id="WP_165400307.1">
    <property type="nucleotide sequence ID" value="NZ_SGXD01000003.1"/>
</dbReference>
<dbReference type="CDD" id="cd02005">
    <property type="entry name" value="TPP_PDC_IPDC"/>
    <property type="match status" value="1"/>
</dbReference>
<feature type="binding site" evidence="11">
    <location>
        <position position="474"/>
    </location>
    <ligand>
        <name>Mg(2+)</name>
        <dbReference type="ChEBI" id="CHEBI:18420"/>
    </ligand>
</feature>
<keyword evidence="9 12" id="KW-0786">Thiamine pyrophosphate</keyword>
<dbReference type="GO" id="GO:0000287">
    <property type="term" value="F:magnesium ion binding"/>
    <property type="evidence" value="ECO:0007669"/>
    <property type="project" value="InterPro"/>
</dbReference>
<evidence type="ECO:0000256" key="11">
    <source>
        <dbReference type="PIRSR" id="PIRSR036565-2"/>
    </source>
</evidence>
<proteinExistence type="inferred from homology"/>
<dbReference type="InterPro" id="IPR047214">
    <property type="entry name" value="TPP_PDC_IPDC"/>
</dbReference>
<evidence type="ECO:0000256" key="3">
    <source>
        <dbReference type="ARBA" id="ARBA00002938"/>
    </source>
</evidence>
<keyword evidence="8 11" id="KW-0460">Magnesium</keyword>
<evidence type="ECO:0000256" key="8">
    <source>
        <dbReference type="ARBA" id="ARBA00022842"/>
    </source>
</evidence>
<dbReference type="GO" id="GO:0000949">
    <property type="term" value="P:aromatic amino acid family catabolic process to alcohol via Ehrlich pathway"/>
    <property type="evidence" value="ECO:0007669"/>
    <property type="project" value="TreeGrafter"/>
</dbReference>
<dbReference type="PANTHER" id="PTHR43452:SF30">
    <property type="entry name" value="PYRUVATE DECARBOXYLASE ISOZYME 1-RELATED"/>
    <property type="match status" value="1"/>
</dbReference>
<comment type="cofactor">
    <cofactor evidence="1">
        <name>a metal cation</name>
        <dbReference type="ChEBI" id="CHEBI:25213"/>
    </cofactor>
</comment>
<keyword evidence="10" id="KW-0456">Lyase</keyword>
<gene>
    <name evidence="16" type="ORF">EV189_2863</name>
</gene>
<dbReference type="SUPFAM" id="SSF52467">
    <property type="entry name" value="DHS-like NAD/FAD-binding domain"/>
    <property type="match status" value="1"/>
</dbReference>
<dbReference type="SUPFAM" id="SSF52518">
    <property type="entry name" value="Thiamin diphosphate-binding fold (THDP-binding)"/>
    <property type="match status" value="2"/>
</dbReference>
<dbReference type="Gene3D" id="3.40.50.1220">
    <property type="entry name" value="TPP-binding domain"/>
    <property type="match status" value="1"/>
</dbReference>
<accession>A0A4Q7NQE0</accession>
<keyword evidence="16" id="KW-0670">Pyruvate</keyword>
<evidence type="ECO:0000256" key="9">
    <source>
        <dbReference type="ARBA" id="ARBA00023052"/>
    </source>
</evidence>
<sequence>MDLTVGGYLGARLRQCGVGHLFGLPGDYSMALLDELLATGLDWVGTTNELGAAYAADGYARRRGFGVVATTFGVGELSALNGVAGAYAESVPLLALTGGPATSAVVAGTPVHHSLLDGDLTRFSRAYAEVTAAAEVLALDTAAEQIDRLLQLALDELLPVHLTVPCDVAVAPVQGAERLARPLVARSSDPESLAEFEEALRHRLSSAQPVALSGRLAVRTGLRGEVRALADAGVPVATLLDAKGLLDEAHPSSLGCYVGALSPDPAVVAPVEDSDCLVVVGAVLSDLVTGMFSAHLKPAVTLGLHEAQVGEVAYPRVELRDAVAALVRVASGAAASSPQLIGGLDQLGVRTGPSARDEPASIEDPDQTGLTQEALWRELAAWLPPGALLVADAGSAYFGAAGVALPAGAELVGQPAWASIGWTIPALLGLAVGGDDRPLVLVVGDGAAQLTVQELSTVLARGFAGTVLLLDNGGYTVERAIRSPEAAYQDIARWDWRALVRALAPGVRVETALVETAGELRQALRSGSAGTPRFLQVVLPRDDTPPLLQGIARGLGAAH</sequence>
<dbReference type="Pfam" id="PF02775">
    <property type="entry name" value="TPP_enzyme_C"/>
    <property type="match status" value="1"/>
</dbReference>
<feature type="binding site" evidence="11">
    <location>
        <position position="445"/>
    </location>
    <ligand>
        <name>Mg(2+)</name>
        <dbReference type="ChEBI" id="CHEBI:18420"/>
    </ligand>
</feature>
<evidence type="ECO:0000256" key="7">
    <source>
        <dbReference type="ARBA" id="ARBA00022793"/>
    </source>
</evidence>
<dbReference type="PIRSF" id="PIRSF036565">
    <property type="entry name" value="Pyruvt_ip_decrb"/>
    <property type="match status" value="1"/>
</dbReference>
<keyword evidence="17" id="KW-1185">Reference proteome</keyword>
<evidence type="ECO:0000256" key="2">
    <source>
        <dbReference type="ARBA" id="ARBA00001964"/>
    </source>
</evidence>
<name>A0A4Q7NQE0_9ACTN</name>
<dbReference type="EMBL" id="SGXD01000003">
    <property type="protein sequence ID" value="RZS87433.1"/>
    <property type="molecule type" value="Genomic_DNA"/>
</dbReference>
<evidence type="ECO:0000313" key="17">
    <source>
        <dbReference type="Proteomes" id="UP000293638"/>
    </source>
</evidence>
<dbReference type="PANTHER" id="PTHR43452">
    <property type="entry name" value="PYRUVATE DECARBOXYLASE"/>
    <property type="match status" value="1"/>
</dbReference>
<dbReference type="GO" id="GO:0005829">
    <property type="term" value="C:cytosol"/>
    <property type="evidence" value="ECO:0007669"/>
    <property type="project" value="TreeGrafter"/>
</dbReference>
<dbReference type="GO" id="GO:0004737">
    <property type="term" value="F:pyruvate decarboxylase activity"/>
    <property type="evidence" value="ECO:0007669"/>
    <property type="project" value="TreeGrafter"/>
</dbReference>
<dbReference type="FunFam" id="3.40.50.970:FF:000024">
    <property type="entry name" value="Pyruvate decarboxylase isozyme"/>
    <property type="match status" value="1"/>
</dbReference>
<feature type="domain" description="Thiamine pyrophosphate enzyme N-terminal TPP-binding" evidence="15">
    <location>
        <begin position="4"/>
        <end position="106"/>
    </location>
</feature>
<dbReference type="GO" id="GO:0030976">
    <property type="term" value="F:thiamine pyrophosphate binding"/>
    <property type="evidence" value="ECO:0007669"/>
    <property type="project" value="InterPro"/>
</dbReference>
<evidence type="ECO:0000256" key="5">
    <source>
        <dbReference type="ARBA" id="ARBA00020054"/>
    </source>
</evidence>
<dbReference type="CDD" id="cd07038">
    <property type="entry name" value="TPP_PYR_PDC_IPDC_like"/>
    <property type="match status" value="1"/>
</dbReference>
<comment type="caution">
    <text evidence="16">The sequence shown here is derived from an EMBL/GenBank/DDBJ whole genome shotgun (WGS) entry which is preliminary data.</text>
</comment>
<feature type="domain" description="Thiamine pyrophosphate enzyme TPP-binding" evidence="14">
    <location>
        <begin position="410"/>
        <end position="528"/>
    </location>
</feature>
<feature type="domain" description="Thiamine pyrophosphate enzyme central" evidence="13">
    <location>
        <begin position="205"/>
        <end position="321"/>
    </location>
</feature>
<keyword evidence="7" id="KW-0210">Decarboxylase</keyword>
<feature type="binding site" evidence="11">
    <location>
        <position position="472"/>
    </location>
    <ligand>
        <name>Mg(2+)</name>
        <dbReference type="ChEBI" id="CHEBI:18420"/>
    </ligand>
</feature>
<dbReference type="Pfam" id="PF00205">
    <property type="entry name" value="TPP_enzyme_M"/>
    <property type="match status" value="1"/>
</dbReference>
<evidence type="ECO:0000313" key="16">
    <source>
        <dbReference type="EMBL" id="RZS87433.1"/>
    </source>
</evidence>
<comment type="cofactor">
    <cofactor evidence="2">
        <name>thiamine diphosphate</name>
        <dbReference type="ChEBI" id="CHEBI:58937"/>
    </cofactor>
</comment>
<dbReference type="Proteomes" id="UP000293638">
    <property type="component" value="Unassembled WGS sequence"/>
</dbReference>
<comment type="function">
    <text evidence="3">Decarboxylates branched-chain and aromatic alpha-keto acids to aldehydes.</text>
</comment>
<dbReference type="AlphaFoldDB" id="A0A4Q7NQE0"/>
<dbReference type="InterPro" id="IPR012001">
    <property type="entry name" value="Thiamin_PyroP_enz_TPP-bd_dom"/>
</dbReference>
<keyword evidence="6 11" id="KW-0479">Metal-binding</keyword>
<evidence type="ECO:0000256" key="4">
    <source>
        <dbReference type="ARBA" id="ARBA00007812"/>
    </source>
</evidence>
<evidence type="ECO:0000256" key="6">
    <source>
        <dbReference type="ARBA" id="ARBA00022723"/>
    </source>
</evidence>
<comment type="cofactor">
    <cofactor evidence="11">
        <name>Mg(2+)</name>
        <dbReference type="ChEBI" id="CHEBI:18420"/>
    </cofactor>
    <text evidence="11">Binds 1 Mg(2+) per subunit.</text>
</comment>
<evidence type="ECO:0000259" key="15">
    <source>
        <dbReference type="Pfam" id="PF02776"/>
    </source>
</evidence>
<evidence type="ECO:0000259" key="14">
    <source>
        <dbReference type="Pfam" id="PF02775"/>
    </source>
</evidence>
<dbReference type="InterPro" id="IPR012000">
    <property type="entry name" value="Thiamin_PyroP_enz_cen_dom"/>
</dbReference>
<evidence type="ECO:0000256" key="12">
    <source>
        <dbReference type="RuleBase" id="RU362132"/>
    </source>
</evidence>